<reference evidence="1" key="3">
    <citation type="submission" date="2018-07" db="EMBL/GenBank/DDBJ databases">
        <title>WGS assembly of Glycine max.</title>
        <authorList>
            <person name="Schmutz J."/>
            <person name="Cannon S."/>
            <person name="Schlueter J."/>
            <person name="Ma J."/>
            <person name="Mitros T."/>
            <person name="Nelson W."/>
            <person name="Hyten D."/>
            <person name="Song Q."/>
            <person name="Thelen J."/>
            <person name="Cheng J."/>
            <person name="Xu D."/>
            <person name="Hellsten U."/>
            <person name="May G."/>
            <person name="Yu Y."/>
            <person name="Sakurai T."/>
            <person name="Umezawa T."/>
            <person name="Bhattacharyya M."/>
            <person name="Sandhu D."/>
            <person name="Valliyodan B."/>
            <person name="Lindquist E."/>
            <person name="Peto M."/>
            <person name="Grant D."/>
            <person name="Shu S."/>
            <person name="Goodstein D."/>
            <person name="Barry K."/>
            <person name="Futrell-Griggs M."/>
            <person name="Abernathy B."/>
            <person name="Du J."/>
            <person name="Tian Z."/>
            <person name="Zhu L."/>
            <person name="Gill N."/>
            <person name="Joshi T."/>
            <person name="Libault M."/>
            <person name="Sethuraman A."/>
            <person name="Zhang X."/>
            <person name="Shinozaki K."/>
            <person name="Nguyen H."/>
            <person name="Wing R."/>
            <person name="Cregan P."/>
            <person name="Specht J."/>
            <person name="Grimwood J."/>
            <person name="Rokhsar D."/>
            <person name="Stacey G."/>
            <person name="Shoemaker R."/>
            <person name="Jackson S."/>
        </authorList>
    </citation>
    <scope>NUCLEOTIDE SEQUENCE</scope>
    <source>
        <tissue evidence="1">Callus</tissue>
    </source>
</reference>
<dbReference type="GO" id="GO:0005975">
    <property type="term" value="P:carbohydrate metabolic process"/>
    <property type="evidence" value="ECO:0007669"/>
    <property type="project" value="InterPro"/>
</dbReference>
<evidence type="ECO:0000313" key="1">
    <source>
        <dbReference type="EMBL" id="KRG97552.1"/>
    </source>
</evidence>
<dbReference type="SUPFAM" id="SSF158745">
    <property type="entry name" value="LanC-like"/>
    <property type="match status" value="1"/>
</dbReference>
<dbReference type="PANTHER" id="PTHR12736:SF25">
    <property type="entry name" value="LANC-LIKE PROTEIN GCL1"/>
    <property type="match status" value="1"/>
</dbReference>
<reference evidence="2" key="2">
    <citation type="submission" date="2018-02" db="UniProtKB">
        <authorList>
            <consortium name="EnsemblPlants"/>
        </authorList>
    </citation>
    <scope>IDENTIFICATION</scope>
    <source>
        <strain evidence="2">Williams 82</strain>
    </source>
</reference>
<dbReference type="Gene3D" id="1.50.10.10">
    <property type="match status" value="1"/>
</dbReference>
<dbReference type="Gramene" id="KRG97552">
    <property type="protein sequence ID" value="KRG97552"/>
    <property type="gene ID" value="GLYMA_18G015500"/>
</dbReference>
<dbReference type="AlphaFoldDB" id="A0A0R0EUW3"/>
<gene>
    <name evidence="1" type="ORF">GLYMA_18G015500</name>
</gene>
<evidence type="ECO:0008006" key="4">
    <source>
        <dbReference type="Google" id="ProtNLM"/>
    </source>
</evidence>
<dbReference type="InterPro" id="IPR012341">
    <property type="entry name" value="6hp_glycosidase-like_sf"/>
</dbReference>
<dbReference type="SMART" id="SM01260">
    <property type="entry name" value="LANC_like"/>
    <property type="match status" value="1"/>
</dbReference>
<evidence type="ECO:0000313" key="3">
    <source>
        <dbReference type="Proteomes" id="UP000008827"/>
    </source>
</evidence>
<dbReference type="GO" id="GO:0031179">
    <property type="term" value="P:peptide modification"/>
    <property type="evidence" value="ECO:0007669"/>
    <property type="project" value="InterPro"/>
</dbReference>
<accession>A0A0R0EUW3</accession>
<keyword evidence="3" id="KW-1185">Reference proteome</keyword>
<dbReference type="ExpressionAtlas" id="A0A0R0EUW3">
    <property type="expression patterns" value="baseline and differential"/>
</dbReference>
<dbReference type="InterPro" id="IPR007822">
    <property type="entry name" value="LANC-like"/>
</dbReference>
<dbReference type="EMBL" id="CM000851">
    <property type="protein sequence ID" value="KRG97552.1"/>
    <property type="molecule type" value="Genomic_DNA"/>
</dbReference>
<organism evidence="1">
    <name type="scientific">Glycine max</name>
    <name type="common">Soybean</name>
    <name type="synonym">Glycine hispida</name>
    <dbReference type="NCBI Taxonomy" id="3847"/>
    <lineage>
        <taxon>Eukaryota</taxon>
        <taxon>Viridiplantae</taxon>
        <taxon>Streptophyta</taxon>
        <taxon>Embryophyta</taxon>
        <taxon>Tracheophyta</taxon>
        <taxon>Spermatophyta</taxon>
        <taxon>Magnoliopsida</taxon>
        <taxon>eudicotyledons</taxon>
        <taxon>Gunneridae</taxon>
        <taxon>Pentapetalae</taxon>
        <taxon>rosids</taxon>
        <taxon>fabids</taxon>
        <taxon>Fabales</taxon>
        <taxon>Fabaceae</taxon>
        <taxon>Papilionoideae</taxon>
        <taxon>50 kb inversion clade</taxon>
        <taxon>NPAAA clade</taxon>
        <taxon>indigoferoid/millettioid clade</taxon>
        <taxon>Phaseoleae</taxon>
        <taxon>Glycine</taxon>
        <taxon>Glycine subgen. Soja</taxon>
    </lineage>
</organism>
<dbReference type="EnsemblPlants" id="KRG97552">
    <property type="protein sequence ID" value="KRG97552"/>
    <property type="gene ID" value="GLYMA_18G015500"/>
</dbReference>
<dbReference type="PANTHER" id="PTHR12736">
    <property type="entry name" value="LANC-LIKE PROTEIN"/>
    <property type="match status" value="1"/>
</dbReference>
<proteinExistence type="predicted"/>
<reference evidence="1 2" key="1">
    <citation type="journal article" date="2010" name="Nature">
        <title>Genome sequence of the palaeopolyploid soybean.</title>
        <authorList>
            <person name="Schmutz J."/>
            <person name="Cannon S.B."/>
            <person name="Schlueter J."/>
            <person name="Ma J."/>
            <person name="Mitros T."/>
            <person name="Nelson W."/>
            <person name="Hyten D.L."/>
            <person name="Song Q."/>
            <person name="Thelen J.J."/>
            <person name="Cheng J."/>
            <person name="Xu D."/>
            <person name="Hellsten U."/>
            <person name="May G.D."/>
            <person name="Yu Y."/>
            <person name="Sakurai T."/>
            <person name="Umezawa T."/>
            <person name="Bhattacharyya M.K."/>
            <person name="Sandhu D."/>
            <person name="Valliyodan B."/>
            <person name="Lindquist E."/>
            <person name="Peto M."/>
            <person name="Grant D."/>
            <person name="Shu S."/>
            <person name="Goodstein D."/>
            <person name="Barry K."/>
            <person name="Futrell-Griggs M."/>
            <person name="Abernathy B."/>
            <person name="Du J."/>
            <person name="Tian Z."/>
            <person name="Zhu L."/>
            <person name="Gill N."/>
            <person name="Joshi T."/>
            <person name="Libault M."/>
            <person name="Sethuraman A."/>
            <person name="Zhang X.-C."/>
            <person name="Shinozaki K."/>
            <person name="Nguyen H.T."/>
            <person name="Wing R.A."/>
            <person name="Cregan P."/>
            <person name="Specht J."/>
            <person name="Grimwood J."/>
            <person name="Rokhsar D."/>
            <person name="Stacey G."/>
            <person name="Shoemaker R.C."/>
            <person name="Jackson S.A."/>
        </authorList>
    </citation>
    <scope>NUCLEOTIDE SEQUENCE</scope>
    <source>
        <strain evidence="2">cv. Williams 82</strain>
        <tissue evidence="1">Callus</tissue>
    </source>
</reference>
<name>A0A0R0EUW3_SOYBN</name>
<protein>
    <recommendedName>
        <fullName evidence="4">LanC-like protein GCL1</fullName>
    </recommendedName>
</protein>
<dbReference type="Proteomes" id="UP000008827">
    <property type="component" value="Chromosome 18"/>
</dbReference>
<evidence type="ECO:0000313" key="2">
    <source>
        <dbReference type="EnsemblPlants" id="KRG97552"/>
    </source>
</evidence>
<dbReference type="CDD" id="cd04794">
    <property type="entry name" value="euk_LANCL"/>
    <property type="match status" value="1"/>
</dbReference>
<dbReference type="Pfam" id="PF05147">
    <property type="entry name" value="LANC_like"/>
    <property type="match status" value="1"/>
</dbReference>
<dbReference type="PRINTS" id="PR01950">
    <property type="entry name" value="LANCSUPER"/>
</dbReference>
<sequence length="324" mass="35397">MTSSVVEGGRDEGKHEPSDLITETMNLTAPNLSLPSETETFLSAAISLKDKVVEETWNRRDQVVDPTVYTGLLGTAFTCLRSYQVTGCRNDLILSSEIIDTCVTAARASLRHVTFLCGRGGVYALGAVVANYMGDLQKRDLFLGLFIEVAKERALPVGPEEGGFGMSYDLLYGRAGFLWGALFVNKHLGEDAVPKDILMLIIDAVLAGGRAGASDIKDCPLMYRWHGTRYLGAANGLAGILHVLLHFPLPSEDAEDVKGTLWYLMSKRFPHSGNYPSSEGNPRDKLVQWGHGATGMAITLSKAAEVNYFPKYSNHSMFFIMHVS</sequence>